<comment type="similarity">
    <text evidence="1">Belongs to the protein-tyrosine phosphatase family. Non-receptor class myotubularin subfamily.</text>
</comment>
<dbReference type="GO" id="GO:0031267">
    <property type="term" value="F:small GTPase binding"/>
    <property type="evidence" value="ECO:0007669"/>
    <property type="project" value="TreeGrafter"/>
</dbReference>
<dbReference type="GO" id="GO:0005096">
    <property type="term" value="F:GTPase activator activity"/>
    <property type="evidence" value="ECO:0007669"/>
    <property type="project" value="TreeGrafter"/>
</dbReference>
<dbReference type="AlphaFoldDB" id="A0A9F7R2K1"/>
<reference evidence="6 7" key="1">
    <citation type="submission" date="2025-04" db="UniProtKB">
        <authorList>
            <consortium name="RefSeq"/>
        </authorList>
    </citation>
    <scope>IDENTIFICATION</scope>
    <source>
        <tissue evidence="6 7">Blood</tissue>
    </source>
</reference>
<dbReference type="FunFam" id="1.10.472.80:FF:000008">
    <property type="entry name" value="TBC1 domain family member 10A"/>
    <property type="match status" value="1"/>
</dbReference>
<sequence>MSSEGVAVCGCVNACIFNPIFLSLCVSQRVGLGDENHANSERSPLFVQFIDCVWQMMRQMPLHQNLSYCFCVKNVEELQREATSSCSISSSSEHTSPSSHSGGGSAGRRDPACAVKRVCSVAYRHLDKHKIEPVLYMMEWFMCAFSRTLPWASVLRVWDMFLCDGVKMIFCVGLVVLTSMLGTRDKLKACPGQYETMEVLRAIEPRYMQEGFFVLQVLELQVSAQDVEREQRTQLKRWKKKHGEPGPKLPQRMHSARTIMATEPHTHQDLRQKPTIMVQYPSVPEEKSEPNLRKKRGSLKKNQALIPNPYALPGESKPSQILDIQLLNQENLNLVLPNTPSHPPRLPTMQENQVKETSTSTERLVQRPRIPPSIRNWRNLSLCNIYPSLLLLYTDHLQRSVLTC</sequence>
<dbReference type="RefSeq" id="XP_053534858.1">
    <property type="nucleotide sequence ID" value="XM_053678883.1"/>
</dbReference>
<dbReference type="Pfam" id="PF00566">
    <property type="entry name" value="RabGAP-TBC"/>
    <property type="match status" value="1"/>
</dbReference>
<gene>
    <name evidence="7" type="primary">LOC128631148</name>
    <name evidence="6" type="synonym">LOC108261664</name>
</gene>
<dbReference type="PROSITE" id="PS50086">
    <property type="entry name" value="TBC_RABGAP"/>
    <property type="match status" value="1"/>
</dbReference>
<dbReference type="GeneID" id="128631148"/>
<dbReference type="KEGG" id="ipu:108261664"/>
<dbReference type="InterPro" id="IPR050302">
    <property type="entry name" value="Rab_GAP_TBC_domain"/>
</dbReference>
<dbReference type="Gene3D" id="1.10.472.80">
    <property type="entry name" value="Ypt/Rab-GAP domain of gyp1p, domain 3"/>
    <property type="match status" value="1"/>
</dbReference>
<dbReference type="InterPro" id="IPR000195">
    <property type="entry name" value="Rab-GAP-TBC_dom"/>
</dbReference>
<dbReference type="SUPFAM" id="SSF47923">
    <property type="entry name" value="Ypt/Rab-GAP domain of gyp1p"/>
    <property type="match status" value="1"/>
</dbReference>
<dbReference type="InterPro" id="IPR029021">
    <property type="entry name" value="Prot-tyrosine_phosphatase-like"/>
</dbReference>
<name>A0A9F7R2K1_ICTPU</name>
<protein>
    <submittedName>
        <fullName evidence="6 7">TBC1 domain family member 10A</fullName>
    </submittedName>
</protein>
<evidence type="ECO:0000256" key="2">
    <source>
        <dbReference type="SAM" id="MobiDB-lite"/>
    </source>
</evidence>
<feature type="region of interest" description="Disordered" evidence="2">
    <location>
        <begin position="339"/>
        <end position="362"/>
    </location>
</feature>
<evidence type="ECO:0000313" key="6">
    <source>
        <dbReference type="RefSeq" id="XP_053534858.1"/>
    </source>
</evidence>
<dbReference type="InterPro" id="IPR010569">
    <property type="entry name" value="Myotubularin-like_Pase_dom"/>
</dbReference>
<evidence type="ECO:0000313" key="7">
    <source>
        <dbReference type="RefSeq" id="XP_053535239.1"/>
    </source>
</evidence>
<feature type="domain" description="Myotubularin phosphatase" evidence="4">
    <location>
        <begin position="27"/>
        <end position="61"/>
    </location>
</feature>
<keyword evidence="5" id="KW-1185">Reference proteome</keyword>
<feature type="region of interest" description="Disordered" evidence="2">
    <location>
        <begin position="88"/>
        <end position="110"/>
    </location>
</feature>
<feature type="domain" description="Rab-GAP TBC" evidence="3">
    <location>
        <begin position="1"/>
        <end position="165"/>
    </location>
</feature>
<evidence type="ECO:0000259" key="3">
    <source>
        <dbReference type="PROSITE" id="PS50086"/>
    </source>
</evidence>
<evidence type="ECO:0000256" key="1">
    <source>
        <dbReference type="ARBA" id="ARBA00007471"/>
    </source>
</evidence>
<organism evidence="5 7">
    <name type="scientific">Ictalurus punctatus</name>
    <name type="common">Channel catfish</name>
    <name type="synonym">Silurus punctatus</name>
    <dbReference type="NCBI Taxonomy" id="7998"/>
    <lineage>
        <taxon>Eukaryota</taxon>
        <taxon>Metazoa</taxon>
        <taxon>Chordata</taxon>
        <taxon>Craniata</taxon>
        <taxon>Vertebrata</taxon>
        <taxon>Euteleostomi</taxon>
        <taxon>Actinopterygii</taxon>
        <taxon>Neopterygii</taxon>
        <taxon>Teleostei</taxon>
        <taxon>Ostariophysi</taxon>
        <taxon>Siluriformes</taxon>
        <taxon>Ictaluridae</taxon>
        <taxon>Ictalurus</taxon>
    </lineage>
</organism>
<dbReference type="RefSeq" id="XP_053535239.1">
    <property type="nucleotide sequence ID" value="XM_053679264.1"/>
</dbReference>
<dbReference type="OrthoDB" id="159449at2759"/>
<dbReference type="SUPFAM" id="SSF52799">
    <property type="entry name" value="(Phosphotyrosine protein) phosphatases II"/>
    <property type="match status" value="1"/>
</dbReference>
<dbReference type="Proteomes" id="UP000221080">
    <property type="component" value="Unplaced"/>
</dbReference>
<feature type="compositionally biased region" description="Polar residues" evidence="2">
    <location>
        <begin position="349"/>
        <end position="362"/>
    </location>
</feature>
<dbReference type="PANTHER" id="PTHR47219">
    <property type="entry name" value="RAB GTPASE-ACTIVATING PROTEIN 1-LIKE"/>
    <property type="match status" value="1"/>
</dbReference>
<accession>A0A9F7R2K1</accession>
<dbReference type="PROSITE" id="PS51339">
    <property type="entry name" value="PPASE_MYOTUBULARIN"/>
    <property type="match status" value="1"/>
</dbReference>
<evidence type="ECO:0000259" key="4">
    <source>
        <dbReference type="PROSITE" id="PS51339"/>
    </source>
</evidence>
<dbReference type="KEGG" id="ipu:128631148"/>
<dbReference type="Pfam" id="PF06602">
    <property type="entry name" value="Myotub-related"/>
    <property type="match status" value="1"/>
</dbReference>
<dbReference type="InterPro" id="IPR035969">
    <property type="entry name" value="Rab-GAP_TBC_sf"/>
</dbReference>
<evidence type="ECO:0000313" key="5">
    <source>
        <dbReference type="Proteomes" id="UP000221080"/>
    </source>
</evidence>
<dbReference type="PANTHER" id="PTHR47219:SF4">
    <property type="entry name" value="TBC1 DOMAIN FAMILY MEMBER 10A"/>
    <property type="match status" value="1"/>
</dbReference>
<proteinExistence type="inferred from homology"/>
<feature type="compositionally biased region" description="Low complexity" evidence="2">
    <location>
        <begin position="88"/>
        <end position="100"/>
    </location>
</feature>